<keyword evidence="2" id="KW-1185">Reference proteome</keyword>
<dbReference type="VEuPathDB" id="ToxoDB:EBH_0005860"/>
<organism evidence="1 2">
    <name type="scientific">Eimeria brunetti</name>
    <dbReference type="NCBI Taxonomy" id="51314"/>
    <lineage>
        <taxon>Eukaryota</taxon>
        <taxon>Sar</taxon>
        <taxon>Alveolata</taxon>
        <taxon>Apicomplexa</taxon>
        <taxon>Conoidasida</taxon>
        <taxon>Coccidia</taxon>
        <taxon>Eucoccidiorida</taxon>
        <taxon>Eimeriorina</taxon>
        <taxon>Eimeriidae</taxon>
        <taxon>Eimeria</taxon>
    </lineage>
</organism>
<dbReference type="EMBL" id="HG713244">
    <property type="protein sequence ID" value="CDJ53026.1"/>
    <property type="molecule type" value="Genomic_DNA"/>
</dbReference>
<dbReference type="OrthoDB" id="2202254at2759"/>
<dbReference type="Proteomes" id="UP000030750">
    <property type="component" value="Unassembled WGS sequence"/>
</dbReference>
<dbReference type="AlphaFoldDB" id="U6LSB7"/>
<proteinExistence type="predicted"/>
<gene>
    <name evidence="1" type="ORF">EBH_0005860</name>
</gene>
<accession>U6LSB7</accession>
<protein>
    <submittedName>
        <fullName evidence="1">Uncharacterized protein</fullName>
    </submittedName>
</protein>
<evidence type="ECO:0000313" key="2">
    <source>
        <dbReference type="Proteomes" id="UP000030750"/>
    </source>
</evidence>
<name>U6LSB7_9EIME</name>
<reference evidence="1" key="2">
    <citation type="submission" date="2013-10" db="EMBL/GenBank/DDBJ databases">
        <authorList>
            <person name="Aslett M."/>
        </authorList>
    </citation>
    <scope>NUCLEOTIDE SEQUENCE [LARGE SCALE GENOMIC DNA]</scope>
    <source>
        <strain evidence="1">Houghton</strain>
    </source>
</reference>
<sequence length="106" mass="11737">MLRTSIQPDEQEEERLVPALELVYTATSRSPTELLPFDVMIGDDALTAADRDIESVMGRRPTRNGAGNMTDQYVLNYIVDQCSSFNVVTTEEQGGPLTTFPDAHLC</sequence>
<reference evidence="1" key="1">
    <citation type="submission" date="2013-10" db="EMBL/GenBank/DDBJ databases">
        <title>Genomic analysis of the causative agents of coccidiosis in chickens.</title>
        <authorList>
            <person name="Reid A.J."/>
            <person name="Blake D."/>
            <person name="Billington K."/>
            <person name="Browne H."/>
            <person name="Dunn M."/>
            <person name="Hung S."/>
            <person name="Kawahara F."/>
            <person name="Miranda-Saavedra D."/>
            <person name="Mourier T."/>
            <person name="Nagra H."/>
            <person name="Otto T.D."/>
            <person name="Rawlings N."/>
            <person name="Sanchez A."/>
            <person name="Sanders M."/>
            <person name="Subramaniam C."/>
            <person name="Tay Y."/>
            <person name="Dear P."/>
            <person name="Doerig C."/>
            <person name="Gruber A."/>
            <person name="Parkinson J."/>
            <person name="Shirley M."/>
            <person name="Wan K.L."/>
            <person name="Berriman M."/>
            <person name="Tomley F."/>
            <person name="Pain A."/>
        </authorList>
    </citation>
    <scope>NUCLEOTIDE SEQUENCE [LARGE SCALE GENOMIC DNA]</scope>
    <source>
        <strain evidence="1">Houghton</strain>
    </source>
</reference>
<evidence type="ECO:0000313" key="1">
    <source>
        <dbReference type="EMBL" id="CDJ53026.1"/>
    </source>
</evidence>